<keyword evidence="4" id="KW-1185">Reference proteome</keyword>
<feature type="compositionally biased region" description="Polar residues" evidence="1">
    <location>
        <begin position="56"/>
        <end position="65"/>
    </location>
</feature>
<dbReference type="SUPFAM" id="SSF50729">
    <property type="entry name" value="PH domain-like"/>
    <property type="match status" value="1"/>
</dbReference>
<evidence type="ECO:0000259" key="2">
    <source>
        <dbReference type="PROSITE" id="PS50003"/>
    </source>
</evidence>
<feature type="compositionally biased region" description="Basic and acidic residues" evidence="1">
    <location>
        <begin position="466"/>
        <end position="495"/>
    </location>
</feature>
<dbReference type="Proteomes" id="UP001212152">
    <property type="component" value="Unassembled WGS sequence"/>
</dbReference>
<dbReference type="InterPro" id="IPR001849">
    <property type="entry name" value="PH_domain"/>
</dbReference>
<feature type="region of interest" description="Disordered" evidence="1">
    <location>
        <begin position="341"/>
        <end position="366"/>
    </location>
</feature>
<feature type="region of interest" description="Disordered" evidence="1">
    <location>
        <begin position="399"/>
        <end position="506"/>
    </location>
</feature>
<evidence type="ECO:0000256" key="1">
    <source>
        <dbReference type="SAM" id="MobiDB-lite"/>
    </source>
</evidence>
<feature type="compositionally biased region" description="Polar residues" evidence="1">
    <location>
        <begin position="81"/>
        <end position="102"/>
    </location>
</feature>
<dbReference type="Gene3D" id="2.30.29.30">
    <property type="entry name" value="Pleckstrin-homology domain (PH domain)/Phosphotyrosine-binding domain (PTB)"/>
    <property type="match status" value="1"/>
</dbReference>
<proteinExistence type="predicted"/>
<dbReference type="EMBL" id="JADGJQ010000089">
    <property type="protein sequence ID" value="KAJ3170954.1"/>
    <property type="molecule type" value="Genomic_DNA"/>
</dbReference>
<feature type="region of interest" description="Disordered" evidence="1">
    <location>
        <begin position="1"/>
        <end position="106"/>
    </location>
</feature>
<evidence type="ECO:0000313" key="4">
    <source>
        <dbReference type="Proteomes" id="UP001212152"/>
    </source>
</evidence>
<dbReference type="PROSITE" id="PS50003">
    <property type="entry name" value="PH_DOMAIN"/>
    <property type="match status" value="1"/>
</dbReference>
<gene>
    <name evidence="3" type="ORF">HDU87_008428</name>
</gene>
<feature type="compositionally biased region" description="Low complexity" evidence="1">
    <location>
        <begin position="343"/>
        <end position="352"/>
    </location>
</feature>
<feature type="compositionally biased region" description="Polar residues" evidence="1">
    <location>
        <begin position="1"/>
        <end position="25"/>
    </location>
</feature>
<reference evidence="3" key="1">
    <citation type="submission" date="2020-05" db="EMBL/GenBank/DDBJ databases">
        <title>Phylogenomic resolution of chytrid fungi.</title>
        <authorList>
            <person name="Stajich J.E."/>
            <person name="Amses K."/>
            <person name="Simmons R."/>
            <person name="Seto K."/>
            <person name="Myers J."/>
            <person name="Bonds A."/>
            <person name="Quandt C.A."/>
            <person name="Barry K."/>
            <person name="Liu P."/>
            <person name="Grigoriev I."/>
            <person name="Longcore J.E."/>
            <person name="James T.Y."/>
        </authorList>
    </citation>
    <scope>NUCLEOTIDE SEQUENCE</scope>
    <source>
        <strain evidence="3">JEL0379</strain>
    </source>
</reference>
<dbReference type="InterPro" id="IPR011993">
    <property type="entry name" value="PH-like_dom_sf"/>
</dbReference>
<dbReference type="AlphaFoldDB" id="A0AAD5TI82"/>
<accession>A0AAD5TI82</accession>
<organism evidence="3 4">
    <name type="scientific">Geranomyces variabilis</name>
    <dbReference type="NCBI Taxonomy" id="109894"/>
    <lineage>
        <taxon>Eukaryota</taxon>
        <taxon>Fungi</taxon>
        <taxon>Fungi incertae sedis</taxon>
        <taxon>Chytridiomycota</taxon>
        <taxon>Chytridiomycota incertae sedis</taxon>
        <taxon>Chytridiomycetes</taxon>
        <taxon>Spizellomycetales</taxon>
        <taxon>Powellomycetaceae</taxon>
        <taxon>Geranomyces</taxon>
    </lineage>
</organism>
<name>A0AAD5TI82_9FUNG</name>
<dbReference type="SMART" id="SM00233">
    <property type="entry name" value="PH"/>
    <property type="match status" value="1"/>
</dbReference>
<feature type="compositionally biased region" description="Low complexity" evidence="1">
    <location>
        <begin position="296"/>
        <end position="319"/>
    </location>
</feature>
<comment type="caution">
    <text evidence="3">The sequence shown here is derived from an EMBL/GenBank/DDBJ whole genome shotgun (WGS) entry which is preliminary data.</text>
</comment>
<protein>
    <recommendedName>
        <fullName evidence="2">PH domain-containing protein</fullName>
    </recommendedName>
</protein>
<feature type="domain" description="PH" evidence="2">
    <location>
        <begin position="150"/>
        <end position="260"/>
    </location>
</feature>
<sequence>MPSQTHYAASGYQSPDHQQKSTTLASVDALLAEIQSEIQRTMEAPPPHPYPKRQKSTSSAAPPQSRQHRDVVASPEPHNSPPRSVLSTYSASLHSHTSQSDSAVHISEDVGLPVPIARAASERRARPVSQYSMHAAASAAPATAAATPPLILFSGFLRKQTTTGIPGINPLAFKPRFLVLTDTFLYVFRSGNLTERAAEALPITIATTAAVGADGLWVLELVSKVTDVVSTNTALRIWKLQCSSRDEMVEWLAVLRSAIDRAKIVAVTSGKSASAYPNSNAGKGVQLDVLLGLAKPSAASSGGSKKGSVSSSSSSMSASTPNTRGPELMDTIRMLEDLELAHSNSSAPSSSSKGEHAPPPYTVDHDSYHHSYEQYAQPHQPIAPPSSSPSTSHLDYHYEVQQQQKHQRREQSPSSSRVQSHPVHPTQPPHHALHPSASQHVSHPPFAHGQQPHFHIEESSTVSEVKTGKQLKEEKKAAAKLEKEEKEQAEKEKKKEKPKKKPFTQHGVHGDTLLFAFSYRLFTRQVDVG</sequence>
<evidence type="ECO:0000313" key="3">
    <source>
        <dbReference type="EMBL" id="KAJ3170954.1"/>
    </source>
</evidence>
<feature type="region of interest" description="Disordered" evidence="1">
    <location>
        <begin position="296"/>
        <end position="326"/>
    </location>
</feature>